<gene>
    <name evidence="2" type="ORF">BDW02DRAFT_31179</name>
</gene>
<feature type="compositionally biased region" description="Polar residues" evidence="1">
    <location>
        <begin position="19"/>
        <end position="31"/>
    </location>
</feature>
<feature type="region of interest" description="Disordered" evidence="1">
    <location>
        <begin position="1"/>
        <end position="31"/>
    </location>
</feature>
<proteinExistence type="predicted"/>
<evidence type="ECO:0000256" key="1">
    <source>
        <dbReference type="SAM" id="MobiDB-lite"/>
    </source>
</evidence>
<dbReference type="Proteomes" id="UP000800040">
    <property type="component" value="Unassembled WGS sequence"/>
</dbReference>
<dbReference type="AlphaFoldDB" id="A0A6A5KIH3"/>
<evidence type="ECO:0000313" key="2">
    <source>
        <dbReference type="EMBL" id="KAF1838155.1"/>
    </source>
</evidence>
<accession>A0A6A5KIH3</accession>
<evidence type="ECO:0000313" key="3">
    <source>
        <dbReference type="Proteomes" id="UP000800040"/>
    </source>
</evidence>
<dbReference type="EMBL" id="ML975254">
    <property type="protein sequence ID" value="KAF1838155.1"/>
    <property type="molecule type" value="Genomic_DNA"/>
</dbReference>
<protein>
    <submittedName>
        <fullName evidence="2">Uncharacterized protein</fullName>
    </submittedName>
</protein>
<name>A0A6A5KIH3_9PLEO</name>
<sequence>MVASCKASGNDEREGGIHVSSTEQWGTPNGTTTSHLSIYKAAISLSTTKTRRSITPPYQTTINKVVIAFPRAGLLPRTTHTQAYVTDKRSYLHHAASLSLPSHYPHFTTRSSPPLRAYNDAPSTRQLSPRPPPRLSPLRTCLPPIHRHCVLHLVNAEHARLDWRCLYEYVEYVQWLIIHGWL</sequence>
<reference evidence="2" key="1">
    <citation type="submission" date="2020-01" db="EMBL/GenBank/DDBJ databases">
        <authorList>
            <consortium name="DOE Joint Genome Institute"/>
            <person name="Haridas S."/>
            <person name="Albert R."/>
            <person name="Binder M."/>
            <person name="Bloem J."/>
            <person name="Labutti K."/>
            <person name="Salamov A."/>
            <person name="Andreopoulos B."/>
            <person name="Baker S.E."/>
            <person name="Barry K."/>
            <person name="Bills G."/>
            <person name="Bluhm B.H."/>
            <person name="Cannon C."/>
            <person name="Castanera R."/>
            <person name="Culley D.E."/>
            <person name="Daum C."/>
            <person name="Ezra D."/>
            <person name="Gonzalez J.B."/>
            <person name="Henrissat B."/>
            <person name="Kuo A."/>
            <person name="Liang C."/>
            <person name="Lipzen A."/>
            <person name="Lutzoni F."/>
            <person name="Magnuson J."/>
            <person name="Mondo S."/>
            <person name="Nolan M."/>
            <person name="Ohm R."/>
            <person name="Pangilinan J."/>
            <person name="Park H.-J."/>
            <person name="Ramirez L."/>
            <person name="Alfaro M."/>
            <person name="Sun H."/>
            <person name="Tritt A."/>
            <person name="Yoshinaga Y."/>
            <person name="Zwiers L.-H."/>
            <person name="Turgeon B.G."/>
            <person name="Goodwin S.B."/>
            <person name="Spatafora J.W."/>
            <person name="Crous P.W."/>
            <person name="Grigoriev I.V."/>
        </authorList>
    </citation>
    <scope>NUCLEOTIDE SEQUENCE</scope>
    <source>
        <strain evidence="2">P77</strain>
    </source>
</reference>
<keyword evidence="3" id="KW-1185">Reference proteome</keyword>
<organism evidence="2 3">
    <name type="scientific">Decorospora gaudefroyi</name>
    <dbReference type="NCBI Taxonomy" id="184978"/>
    <lineage>
        <taxon>Eukaryota</taxon>
        <taxon>Fungi</taxon>
        <taxon>Dikarya</taxon>
        <taxon>Ascomycota</taxon>
        <taxon>Pezizomycotina</taxon>
        <taxon>Dothideomycetes</taxon>
        <taxon>Pleosporomycetidae</taxon>
        <taxon>Pleosporales</taxon>
        <taxon>Pleosporineae</taxon>
        <taxon>Pleosporaceae</taxon>
        <taxon>Decorospora</taxon>
    </lineage>
</organism>
<feature type="region of interest" description="Disordered" evidence="1">
    <location>
        <begin position="110"/>
        <end position="135"/>
    </location>
</feature>